<protein>
    <recommendedName>
        <fullName evidence="2">Transposase</fullName>
    </recommendedName>
</protein>
<evidence type="ECO:0000313" key="1">
    <source>
        <dbReference type="EMBL" id="VTO96124.1"/>
    </source>
</evidence>
<evidence type="ECO:0008006" key="2">
    <source>
        <dbReference type="Google" id="ProtNLM"/>
    </source>
</evidence>
<reference evidence="1" key="1">
    <citation type="submission" date="2019-05" db="EMBL/GenBank/DDBJ databases">
        <authorList>
            <person name="Naeem R."/>
            <person name="Antony C."/>
            <person name="Guan Q."/>
        </authorList>
    </citation>
    <scope>NUCLEOTIDE SEQUENCE</scope>
    <source>
        <strain evidence="1">3</strain>
    </source>
</reference>
<name>A0A653EF28_MYCKA</name>
<dbReference type="AlphaFoldDB" id="A0A653EF28"/>
<sequence>MPGRPKTDKRDAVWLAKLTEKGLLRSSFVPPAPIRQLRLPTHPGNFPVRQRIGYAGILDDQGEIGISHPVRRYDSLLPKG</sequence>
<organism evidence="1">
    <name type="scientific">Mycobacterium kansasii</name>
    <dbReference type="NCBI Taxonomy" id="1768"/>
    <lineage>
        <taxon>Bacteria</taxon>
        <taxon>Bacillati</taxon>
        <taxon>Actinomycetota</taxon>
        <taxon>Actinomycetes</taxon>
        <taxon>Mycobacteriales</taxon>
        <taxon>Mycobacteriaceae</taxon>
        <taxon>Mycobacterium</taxon>
    </lineage>
</organism>
<accession>A0A653EF28</accession>
<proteinExistence type="predicted"/>
<dbReference type="EMBL" id="LR589236">
    <property type="protein sequence ID" value="VTO96124.1"/>
    <property type="molecule type" value="Genomic_DNA"/>
</dbReference>
<gene>
    <name evidence="1" type="ORF">BIN_B_00225</name>
</gene>